<dbReference type="EMBL" id="WNWW01000564">
    <property type="protein sequence ID" value="KAF3423438.1"/>
    <property type="molecule type" value="Genomic_DNA"/>
</dbReference>
<name>A0A833SB95_9HYME</name>
<reference evidence="1" key="1">
    <citation type="submission" date="2019-11" db="EMBL/GenBank/DDBJ databases">
        <title>The nuclear and mitochondrial genomes of Frieseomelitta varia - a highly eusocial stingless bee (Meliponini) with a permanently sterile worker caste.</title>
        <authorList>
            <person name="Freitas F.C.P."/>
            <person name="Lourenco A.P."/>
            <person name="Nunes F.M.F."/>
            <person name="Paschoal A.R."/>
            <person name="Abreu F.C.P."/>
            <person name="Barbin F.O."/>
            <person name="Bataglia L."/>
            <person name="Cardoso-Junior C.A.M."/>
            <person name="Cervoni M.S."/>
            <person name="Silva S.R."/>
            <person name="Dalarmi F."/>
            <person name="Del Lama M.A."/>
            <person name="Depintor T.S."/>
            <person name="Ferreira K.M."/>
            <person name="Goria P.S."/>
            <person name="Jaskot M.C."/>
            <person name="Lago D.C."/>
            <person name="Luna-Lucena D."/>
            <person name="Moda L.M."/>
            <person name="Nascimento L."/>
            <person name="Pedrino M."/>
            <person name="Rabico F.O."/>
            <person name="Sanches F.C."/>
            <person name="Santos D.E."/>
            <person name="Santos C.G."/>
            <person name="Vieira J."/>
            <person name="Lopes T.F."/>
            <person name="Barchuk A.R."/>
            <person name="Hartfelder K."/>
            <person name="Simoes Z.L.P."/>
            <person name="Bitondi M.M.G."/>
            <person name="Pinheiro D.G."/>
        </authorList>
    </citation>
    <scope>NUCLEOTIDE SEQUENCE</scope>
    <source>
        <strain evidence="1">USP_RPSP 00005682</strain>
        <tissue evidence="1">Whole individual</tissue>
    </source>
</reference>
<sequence>MTTINKVNSKVGITVESGFGEFDRSLETTSSNFKNDQKDFSFNYNKTSPARSRYGRTIKPKSPMNDIINSSKACYAS</sequence>
<proteinExistence type="predicted"/>
<gene>
    <name evidence="1" type="ORF">E2986_11849</name>
</gene>
<comment type="caution">
    <text evidence="1">The sequence shown here is derived from an EMBL/GenBank/DDBJ whole genome shotgun (WGS) entry which is preliminary data.</text>
</comment>
<protein>
    <submittedName>
        <fullName evidence="1">Uncharacterized protein</fullName>
    </submittedName>
</protein>
<dbReference type="Proteomes" id="UP000655588">
    <property type="component" value="Unassembled WGS sequence"/>
</dbReference>
<organism evidence="1 2">
    <name type="scientific">Frieseomelitta varia</name>
    <dbReference type="NCBI Taxonomy" id="561572"/>
    <lineage>
        <taxon>Eukaryota</taxon>
        <taxon>Metazoa</taxon>
        <taxon>Ecdysozoa</taxon>
        <taxon>Arthropoda</taxon>
        <taxon>Hexapoda</taxon>
        <taxon>Insecta</taxon>
        <taxon>Pterygota</taxon>
        <taxon>Neoptera</taxon>
        <taxon>Endopterygota</taxon>
        <taxon>Hymenoptera</taxon>
        <taxon>Apocrita</taxon>
        <taxon>Aculeata</taxon>
        <taxon>Apoidea</taxon>
        <taxon>Anthophila</taxon>
        <taxon>Apidae</taxon>
        <taxon>Frieseomelitta</taxon>
    </lineage>
</organism>
<accession>A0A833SB95</accession>
<evidence type="ECO:0000313" key="1">
    <source>
        <dbReference type="EMBL" id="KAF3423438.1"/>
    </source>
</evidence>
<dbReference type="AlphaFoldDB" id="A0A833SB95"/>
<keyword evidence="2" id="KW-1185">Reference proteome</keyword>
<evidence type="ECO:0000313" key="2">
    <source>
        <dbReference type="Proteomes" id="UP000655588"/>
    </source>
</evidence>